<name>A0A9W6WAK5_9ACTN</name>
<comment type="caution">
    <text evidence="3">The sequence shown here is derived from an EMBL/GenBank/DDBJ whole genome shotgun (WGS) entry which is preliminary data.</text>
</comment>
<accession>A0A9W6WAK5</accession>
<sequence length="497" mass="50676">MKHTLHRLGAACALTAFVVGAAAPAYAAEQPRLAVADWNEVSLAPGETAAGGPGLYFDGEGSGTITGLVMTVDIGAAAGLAEITTDDCDRSGTILTCALNDVRYTEGDYPSIDQPHLEFTALTGVNGVAKLPVTIAADNATTTGGTFTVRVAETVEFGYEEVTNPGAPGQTIDVKIPVANGGDTTIYNPVLNMEIDGAAPAGPLPANCVSHLSAGSYRAWLTCRFDAVLKPGASSTLTMPWTIRTDVLRQVYGGFTWEGNDGEAPTGNGTGPALTIPGAPKAPAEVPVQHVFDGASYPGDLITLTSGGKTDLVAVSSTLPAKTGAATLTVAVRNDGPGMLWPGGGGEPMTYVWVKLPKGVTVTSLPDGCAKPNPGDFGKDVFPGDFRCGKTVDIEVGESMSFEIPVQVTAVDLAAEGAVIVARDFGGEPQSHIDSNAGNDRTPIAFEGGNGGGLAQTGTTAGLVAAVGAVALLAGFVAFRAFRRRANTTGYYGPADE</sequence>
<keyword evidence="2" id="KW-0732">Signal</keyword>
<dbReference type="Proteomes" id="UP001165079">
    <property type="component" value="Unassembled WGS sequence"/>
</dbReference>
<feature type="signal peptide" evidence="2">
    <location>
        <begin position="1"/>
        <end position="27"/>
    </location>
</feature>
<keyword evidence="1" id="KW-0812">Transmembrane</keyword>
<gene>
    <name evidence="3" type="ORF">Afil01_25420</name>
</gene>
<keyword evidence="1" id="KW-0472">Membrane</keyword>
<protein>
    <recommendedName>
        <fullName evidence="5">LPXTG-motif cell wall-anchored protein</fullName>
    </recommendedName>
</protein>
<evidence type="ECO:0000313" key="3">
    <source>
        <dbReference type="EMBL" id="GLZ77735.1"/>
    </source>
</evidence>
<feature type="transmembrane region" description="Helical" evidence="1">
    <location>
        <begin position="463"/>
        <end position="482"/>
    </location>
</feature>
<feature type="chain" id="PRO_5040907846" description="LPXTG-motif cell wall-anchored protein" evidence="2">
    <location>
        <begin position="28"/>
        <end position="497"/>
    </location>
</feature>
<keyword evidence="1" id="KW-1133">Transmembrane helix</keyword>
<evidence type="ECO:0000256" key="2">
    <source>
        <dbReference type="SAM" id="SignalP"/>
    </source>
</evidence>
<organism evidence="3 4">
    <name type="scientific">Actinorhabdospora filicis</name>
    <dbReference type="NCBI Taxonomy" id="1785913"/>
    <lineage>
        <taxon>Bacteria</taxon>
        <taxon>Bacillati</taxon>
        <taxon>Actinomycetota</taxon>
        <taxon>Actinomycetes</taxon>
        <taxon>Micromonosporales</taxon>
        <taxon>Micromonosporaceae</taxon>
        <taxon>Actinorhabdospora</taxon>
    </lineage>
</organism>
<reference evidence="3" key="1">
    <citation type="submission" date="2023-03" db="EMBL/GenBank/DDBJ databases">
        <title>Actinorhabdospora filicis NBRC 111898.</title>
        <authorList>
            <person name="Ichikawa N."/>
            <person name="Sato H."/>
            <person name="Tonouchi N."/>
        </authorList>
    </citation>
    <scope>NUCLEOTIDE SEQUENCE</scope>
    <source>
        <strain evidence="3">NBRC 111898</strain>
    </source>
</reference>
<evidence type="ECO:0000313" key="4">
    <source>
        <dbReference type="Proteomes" id="UP001165079"/>
    </source>
</evidence>
<keyword evidence="4" id="KW-1185">Reference proteome</keyword>
<dbReference type="AlphaFoldDB" id="A0A9W6WAK5"/>
<dbReference type="EMBL" id="BSTX01000001">
    <property type="protein sequence ID" value="GLZ77735.1"/>
    <property type="molecule type" value="Genomic_DNA"/>
</dbReference>
<evidence type="ECO:0000256" key="1">
    <source>
        <dbReference type="SAM" id="Phobius"/>
    </source>
</evidence>
<proteinExistence type="predicted"/>
<dbReference type="RefSeq" id="WP_285662824.1">
    <property type="nucleotide sequence ID" value="NZ_BSTX01000001.1"/>
</dbReference>
<evidence type="ECO:0008006" key="5">
    <source>
        <dbReference type="Google" id="ProtNLM"/>
    </source>
</evidence>